<proteinExistence type="predicted"/>
<reference evidence="1 2" key="1">
    <citation type="journal article" date="2015" name="Genome Biol.">
        <title>Comparative genomics of Steinernema reveals deeply conserved gene regulatory networks.</title>
        <authorList>
            <person name="Dillman A.R."/>
            <person name="Macchietto M."/>
            <person name="Porter C.F."/>
            <person name="Rogers A."/>
            <person name="Williams B."/>
            <person name="Antoshechkin I."/>
            <person name="Lee M.M."/>
            <person name="Goodwin Z."/>
            <person name="Lu X."/>
            <person name="Lewis E.E."/>
            <person name="Goodrich-Blair H."/>
            <person name="Stock S.P."/>
            <person name="Adams B.J."/>
            <person name="Sternberg P.W."/>
            <person name="Mortazavi A."/>
        </authorList>
    </citation>
    <scope>NUCLEOTIDE SEQUENCE [LARGE SCALE GENOMIC DNA]</scope>
    <source>
        <strain evidence="1 2">ALL</strain>
    </source>
</reference>
<dbReference type="Proteomes" id="UP000298663">
    <property type="component" value="Unassembled WGS sequence"/>
</dbReference>
<gene>
    <name evidence="1" type="ORF">L596_013139</name>
</gene>
<keyword evidence="2" id="KW-1185">Reference proteome</keyword>
<name>A0A4U5P049_STECR</name>
<sequence length="108" mass="12294">MTHSKRHYGIVKGQFAAEVKVSLSSPCIVATKRANESPCFDNFVRLLGTDKSYNCVILGQLFITADEENQSLENDVVQAMPDHYQTRLRSFHRPPSNTLWHCQTSMFC</sequence>
<protein>
    <submittedName>
        <fullName evidence="1">Uncharacterized protein</fullName>
    </submittedName>
</protein>
<evidence type="ECO:0000313" key="1">
    <source>
        <dbReference type="EMBL" id="TKR88974.1"/>
    </source>
</evidence>
<accession>A0A4U5P049</accession>
<comment type="caution">
    <text evidence="1">The sequence shown here is derived from an EMBL/GenBank/DDBJ whole genome shotgun (WGS) entry which is preliminary data.</text>
</comment>
<reference evidence="1 2" key="2">
    <citation type="journal article" date="2019" name="G3 (Bethesda)">
        <title>Hybrid Assembly of the Genome of the Entomopathogenic Nematode Steinernema carpocapsae Identifies the X-Chromosome.</title>
        <authorList>
            <person name="Serra L."/>
            <person name="Macchietto M."/>
            <person name="Macias-Munoz A."/>
            <person name="McGill C.J."/>
            <person name="Rodriguez I.M."/>
            <person name="Rodriguez B."/>
            <person name="Murad R."/>
            <person name="Mortazavi A."/>
        </authorList>
    </citation>
    <scope>NUCLEOTIDE SEQUENCE [LARGE SCALE GENOMIC DNA]</scope>
    <source>
        <strain evidence="1 2">ALL</strain>
    </source>
</reference>
<organism evidence="1 2">
    <name type="scientific">Steinernema carpocapsae</name>
    <name type="common">Entomopathogenic nematode</name>
    <dbReference type="NCBI Taxonomy" id="34508"/>
    <lineage>
        <taxon>Eukaryota</taxon>
        <taxon>Metazoa</taxon>
        <taxon>Ecdysozoa</taxon>
        <taxon>Nematoda</taxon>
        <taxon>Chromadorea</taxon>
        <taxon>Rhabditida</taxon>
        <taxon>Tylenchina</taxon>
        <taxon>Panagrolaimomorpha</taxon>
        <taxon>Strongyloidoidea</taxon>
        <taxon>Steinernematidae</taxon>
        <taxon>Steinernema</taxon>
    </lineage>
</organism>
<dbReference type="EMBL" id="AZBU02000003">
    <property type="protein sequence ID" value="TKR88974.1"/>
    <property type="molecule type" value="Genomic_DNA"/>
</dbReference>
<evidence type="ECO:0000313" key="2">
    <source>
        <dbReference type="Proteomes" id="UP000298663"/>
    </source>
</evidence>
<dbReference type="AlphaFoldDB" id="A0A4U5P049"/>